<feature type="binding site" evidence="8">
    <location>
        <begin position="17"/>
        <end position="18"/>
    </location>
    <ligand>
        <name>ATP</name>
        <dbReference type="ChEBI" id="CHEBI:30616"/>
    </ligand>
</feature>
<comment type="catalytic activity">
    <reaction evidence="7 8">
        <text>tRNA(Trp) + L-tryptophan + ATP = L-tryptophyl-tRNA(Trp) + AMP + diphosphate + H(+)</text>
        <dbReference type="Rhea" id="RHEA:24080"/>
        <dbReference type="Rhea" id="RHEA-COMP:9671"/>
        <dbReference type="Rhea" id="RHEA-COMP:9705"/>
        <dbReference type="ChEBI" id="CHEBI:15378"/>
        <dbReference type="ChEBI" id="CHEBI:30616"/>
        <dbReference type="ChEBI" id="CHEBI:33019"/>
        <dbReference type="ChEBI" id="CHEBI:57912"/>
        <dbReference type="ChEBI" id="CHEBI:78442"/>
        <dbReference type="ChEBI" id="CHEBI:78535"/>
        <dbReference type="ChEBI" id="CHEBI:456215"/>
        <dbReference type="EC" id="6.1.1.2"/>
    </reaction>
</comment>
<organism evidence="10 11">
    <name type="scientific">Falsiporphyromonas endometrii</name>
    <dbReference type="NCBI Taxonomy" id="1387297"/>
    <lineage>
        <taxon>Bacteria</taxon>
        <taxon>Pseudomonadati</taxon>
        <taxon>Bacteroidota</taxon>
        <taxon>Bacteroidia</taxon>
        <taxon>Bacteroidales</taxon>
        <taxon>Porphyromonadaceae</taxon>
        <taxon>Falsiporphyromonas</taxon>
    </lineage>
</organism>
<dbReference type="InterPro" id="IPR050203">
    <property type="entry name" value="Trp-tRNA_synthetase"/>
</dbReference>
<evidence type="ECO:0000313" key="10">
    <source>
        <dbReference type="EMBL" id="MFC4666020.1"/>
    </source>
</evidence>
<feature type="binding site" evidence="8">
    <location>
        <begin position="9"/>
        <end position="11"/>
    </location>
    <ligand>
        <name>ATP</name>
        <dbReference type="ChEBI" id="CHEBI:30616"/>
    </ligand>
</feature>
<comment type="caution">
    <text evidence="10">The sequence shown here is derived from an EMBL/GenBank/DDBJ whole genome shotgun (WGS) entry which is preliminary data.</text>
</comment>
<feature type="binding site" evidence="8">
    <location>
        <begin position="145"/>
        <end position="147"/>
    </location>
    <ligand>
        <name>ATP</name>
        <dbReference type="ChEBI" id="CHEBI:30616"/>
    </ligand>
</feature>
<feature type="binding site" evidence="8">
    <location>
        <begin position="194"/>
        <end position="198"/>
    </location>
    <ligand>
        <name>ATP</name>
        <dbReference type="ChEBI" id="CHEBI:30616"/>
    </ligand>
</feature>
<evidence type="ECO:0000256" key="7">
    <source>
        <dbReference type="ARBA" id="ARBA00049929"/>
    </source>
</evidence>
<dbReference type="PROSITE" id="PS00178">
    <property type="entry name" value="AA_TRNA_LIGASE_I"/>
    <property type="match status" value="1"/>
</dbReference>
<dbReference type="Proteomes" id="UP001596020">
    <property type="component" value="Unassembled WGS sequence"/>
</dbReference>
<evidence type="ECO:0000256" key="3">
    <source>
        <dbReference type="ARBA" id="ARBA00022741"/>
    </source>
</evidence>
<feature type="binding site" evidence="8">
    <location>
        <position position="186"/>
    </location>
    <ligand>
        <name>ATP</name>
        <dbReference type="ChEBI" id="CHEBI:30616"/>
    </ligand>
</feature>
<keyword evidence="11" id="KW-1185">Reference proteome</keyword>
<dbReference type="HAMAP" id="MF_00140_B">
    <property type="entry name" value="Trp_tRNA_synth_B"/>
    <property type="match status" value="1"/>
</dbReference>
<dbReference type="EC" id="6.1.1.2" evidence="8"/>
<protein>
    <recommendedName>
        <fullName evidence="8">Tryptophan--tRNA ligase</fullName>
        <ecNumber evidence="8">6.1.1.2</ecNumber>
    </recommendedName>
    <alternativeName>
        <fullName evidence="8">Tryptophanyl-tRNA synthetase</fullName>
        <shortName evidence="8">TrpRS</shortName>
    </alternativeName>
</protein>
<evidence type="ECO:0000256" key="6">
    <source>
        <dbReference type="ARBA" id="ARBA00023146"/>
    </source>
</evidence>
<reference evidence="11" key="1">
    <citation type="journal article" date="2019" name="Int. J. Syst. Evol. Microbiol.">
        <title>The Global Catalogue of Microorganisms (GCM) 10K type strain sequencing project: providing services to taxonomists for standard genome sequencing and annotation.</title>
        <authorList>
            <consortium name="The Broad Institute Genomics Platform"/>
            <consortium name="The Broad Institute Genome Sequencing Center for Infectious Disease"/>
            <person name="Wu L."/>
            <person name="Ma J."/>
        </authorList>
    </citation>
    <scope>NUCLEOTIDE SEQUENCE [LARGE SCALE GENOMIC DNA]</scope>
    <source>
        <strain evidence="11">CGMCC 4.7357</strain>
    </source>
</reference>
<evidence type="ECO:0000256" key="5">
    <source>
        <dbReference type="ARBA" id="ARBA00022917"/>
    </source>
</evidence>
<name>A0ABV9K7W8_9PORP</name>
<feature type="short sequence motif" description="'HIGH' region" evidence="8">
    <location>
        <begin position="10"/>
        <end position="18"/>
    </location>
</feature>
<comment type="function">
    <text evidence="8">Catalyzes the attachment of tryptophan to tRNA(Trp).</text>
</comment>
<feature type="short sequence motif" description="'KMSKS' region" evidence="8">
    <location>
        <begin position="194"/>
        <end position="198"/>
    </location>
</feature>
<dbReference type="InterPro" id="IPR001412">
    <property type="entry name" value="aa-tRNA-synth_I_CS"/>
</dbReference>
<evidence type="ECO:0000256" key="1">
    <source>
        <dbReference type="ARBA" id="ARBA00005594"/>
    </source>
</evidence>
<keyword evidence="5 8" id="KW-0648">Protein biosynthesis</keyword>
<keyword evidence="3 8" id="KW-0547">Nucleotide-binding</keyword>
<keyword evidence="8" id="KW-0963">Cytoplasm</keyword>
<dbReference type="SUPFAM" id="SSF52374">
    <property type="entry name" value="Nucleotidylyl transferase"/>
    <property type="match status" value="1"/>
</dbReference>
<dbReference type="PANTHER" id="PTHR43766:SF1">
    <property type="entry name" value="TRYPTOPHAN--TRNA LIGASE, MITOCHONDRIAL"/>
    <property type="match status" value="1"/>
</dbReference>
<comment type="subunit">
    <text evidence="8">Homodimer.</text>
</comment>
<evidence type="ECO:0000256" key="9">
    <source>
        <dbReference type="RuleBase" id="RU363036"/>
    </source>
</evidence>
<dbReference type="EMBL" id="JBHSGO010000166">
    <property type="protein sequence ID" value="MFC4666020.1"/>
    <property type="molecule type" value="Genomic_DNA"/>
</dbReference>
<evidence type="ECO:0000256" key="4">
    <source>
        <dbReference type="ARBA" id="ARBA00022840"/>
    </source>
</evidence>
<dbReference type="InterPro" id="IPR002305">
    <property type="entry name" value="aa-tRNA-synth_Ic"/>
</dbReference>
<dbReference type="Pfam" id="PF00579">
    <property type="entry name" value="tRNA-synt_1b"/>
    <property type="match status" value="1"/>
</dbReference>
<dbReference type="GO" id="GO:0004830">
    <property type="term" value="F:tryptophan-tRNA ligase activity"/>
    <property type="evidence" value="ECO:0007669"/>
    <property type="project" value="UniProtKB-EC"/>
</dbReference>
<dbReference type="Gene3D" id="3.40.50.620">
    <property type="entry name" value="HUPs"/>
    <property type="match status" value="1"/>
</dbReference>
<dbReference type="CDD" id="cd00806">
    <property type="entry name" value="TrpRS_core"/>
    <property type="match status" value="1"/>
</dbReference>
<keyword evidence="6 8" id="KW-0030">Aminoacyl-tRNA synthetase</keyword>
<dbReference type="PRINTS" id="PR01039">
    <property type="entry name" value="TRNASYNTHTRP"/>
</dbReference>
<evidence type="ECO:0000313" key="11">
    <source>
        <dbReference type="Proteomes" id="UP001596020"/>
    </source>
</evidence>
<keyword evidence="2 8" id="KW-0436">Ligase</keyword>
<comment type="subcellular location">
    <subcellularLocation>
        <location evidence="8">Cytoplasm</location>
    </subcellularLocation>
</comment>
<evidence type="ECO:0000256" key="8">
    <source>
        <dbReference type="HAMAP-Rule" id="MF_00140"/>
    </source>
</evidence>
<dbReference type="InterPro" id="IPR024109">
    <property type="entry name" value="Trp-tRNA-ligase_bac-type"/>
</dbReference>
<proteinExistence type="inferred from homology"/>
<dbReference type="RefSeq" id="WP_380078678.1">
    <property type="nucleotide sequence ID" value="NZ_JBHSGO010000166.1"/>
</dbReference>
<dbReference type="InterPro" id="IPR002306">
    <property type="entry name" value="Trp-tRNA-ligase"/>
</dbReference>
<evidence type="ECO:0000256" key="2">
    <source>
        <dbReference type="ARBA" id="ARBA00022598"/>
    </source>
</evidence>
<dbReference type="Gene3D" id="1.10.240.10">
    <property type="entry name" value="Tyrosyl-Transfer RNA Synthetase"/>
    <property type="match status" value="1"/>
</dbReference>
<feature type="binding site" evidence="8">
    <location>
        <position position="133"/>
    </location>
    <ligand>
        <name>L-tryptophan</name>
        <dbReference type="ChEBI" id="CHEBI:57912"/>
    </ligand>
</feature>
<gene>
    <name evidence="8 10" type="primary">trpS</name>
    <name evidence="10" type="ORF">ACFO3G_05330</name>
</gene>
<keyword evidence="4 8" id="KW-0067">ATP-binding</keyword>
<dbReference type="NCBIfam" id="TIGR00233">
    <property type="entry name" value="trpS"/>
    <property type="match status" value="1"/>
</dbReference>
<comment type="similarity">
    <text evidence="1 8 9">Belongs to the class-I aminoacyl-tRNA synthetase family.</text>
</comment>
<sequence>MEIVVSGIRPTGKLHLGNYFGAVRSFLKMQESYDCKFFIADWHSLTTHPHPDNIIANTHTILAEYLAAGIDPEKATIYVQSDVPEVLELYLYLNMNAYLGELERTTTFKDKARKQPENVNAGLLTYPTLMAADILMHRAVKVPVGKDQEQNMEMARKFARRFNTIYGVDFFPEPASFTFGKEAVKVPGLDGSGKMGKSEGNAIYLSDTEKEIKKKVMKAVTDSGPTEPNSVKPEPIQNLFTLMQMVSTEETYNFFDEAYNNCNIRYGDLKKQLAQDINNFCAPIRDQIEDIFKNKSYLERVAREGAEKARESAKKTLEEVRHIIGFPPIR</sequence>
<dbReference type="PANTHER" id="PTHR43766">
    <property type="entry name" value="TRYPTOPHAN--TRNA LIGASE, MITOCHONDRIAL"/>
    <property type="match status" value="1"/>
</dbReference>
<accession>A0ABV9K7W8</accession>
<dbReference type="InterPro" id="IPR014729">
    <property type="entry name" value="Rossmann-like_a/b/a_fold"/>
</dbReference>